<gene>
    <name evidence="3" type="ORF">AGLY_008940</name>
</gene>
<sequence>MAYNRRSGGGYGGYGSGAGGYGGGGGGAGGRYNNGSGYRAGGSSVSPWQSGSGAGPLPRQAQQGAHPPPAQLAMASNIISKLLTSSNSMSGGGYGGGPNRSGNWGNGPRMSHMGMRQRQDGHGGFNKDNRRRGGGDPHHRFSGGGRKSGGVKDGEKRKSAGKVNDENKKGQNDRERTKEQLDADKKVSYVGVPSAVLYCHVCSKHMWDSESFEKHVRGRPHELMMNYLDEAYRMRVDFMRHQIKAVENQREIDLERVTNNKHKSNSKNAGGNSGSKPLLRSYCPMCDVRFYGPLTGHRKSDRHRKLKQFLHPECKLCDALFHTRLEMDEHKLTAGHLKKVSEMRHVEYPHLKDDEFDLIDMIKIEEEDQQDHDQMPVAKKYEMLGDRDATKLKLELEGGSGEKHHRGKKGAANAGNKVAAVTATDTDSAAAAAAAATDTATAETTDTDTAITTNDKEQESKEIKEEEMDTSDVIATGEESAVEDVVADQSIKEENAINDSTANKENQPAAYDPKVALGKELLIPSKGFVCRLCNCFLLDEQRVSIHCQTAAHYINYTTMTKMKEATSVSKKRSIDQVIEKDDTVKQGEVKIKEEEVDSAENSTNAVSENVEVDSEESRSVKRIKLEVKEEPVDDNNKMDTTETPVETVTEKAEKPVIEDKVAEPVKVMPAAIPIVTPATKPVAPATTPTRGRGGGRGRGGRGVARRGARR</sequence>
<dbReference type="GO" id="GO:0008270">
    <property type="term" value="F:zinc ion binding"/>
    <property type="evidence" value="ECO:0007669"/>
    <property type="project" value="InterPro"/>
</dbReference>
<dbReference type="GO" id="GO:0003676">
    <property type="term" value="F:nucleic acid binding"/>
    <property type="evidence" value="ECO:0007669"/>
    <property type="project" value="InterPro"/>
</dbReference>
<dbReference type="SUPFAM" id="SSF57667">
    <property type="entry name" value="beta-beta-alpha zinc fingers"/>
    <property type="match status" value="1"/>
</dbReference>
<evidence type="ECO:0000259" key="2">
    <source>
        <dbReference type="PROSITE" id="PS00028"/>
    </source>
</evidence>
<dbReference type="PANTHER" id="PTHR15491:SF9">
    <property type="entry name" value="CIP1-INTERACTING ZINC FINGER PROTEIN"/>
    <property type="match status" value="1"/>
</dbReference>
<dbReference type="PROSITE" id="PS00028">
    <property type="entry name" value="ZINC_FINGER_C2H2_1"/>
    <property type="match status" value="1"/>
</dbReference>
<dbReference type="InterPro" id="IPR056345">
    <property type="entry name" value="Znf-C2H2_CIZ1"/>
</dbReference>
<feature type="region of interest" description="Disordered" evidence="1">
    <location>
        <begin position="89"/>
        <end position="182"/>
    </location>
</feature>
<dbReference type="OrthoDB" id="6378952at2759"/>
<reference evidence="3 4" key="1">
    <citation type="submission" date="2019-08" db="EMBL/GenBank/DDBJ databases">
        <title>The genome of the soybean aphid Biotype 1, its phylome, world population structure and adaptation to the North American continent.</title>
        <authorList>
            <person name="Giordano R."/>
            <person name="Donthu R.K."/>
            <person name="Hernandez A.G."/>
            <person name="Wright C.L."/>
            <person name="Zimin A.V."/>
        </authorList>
    </citation>
    <scope>NUCLEOTIDE SEQUENCE [LARGE SCALE GENOMIC DNA]</scope>
    <source>
        <tissue evidence="3">Whole aphids</tissue>
    </source>
</reference>
<dbReference type="InterPro" id="IPR026811">
    <property type="entry name" value="CIZ1"/>
</dbReference>
<name>A0A6G0TJ81_APHGL</name>
<feature type="region of interest" description="Disordered" evidence="1">
    <location>
        <begin position="32"/>
        <end position="69"/>
    </location>
</feature>
<evidence type="ECO:0000256" key="1">
    <source>
        <dbReference type="SAM" id="MobiDB-lite"/>
    </source>
</evidence>
<dbReference type="InterPro" id="IPR003604">
    <property type="entry name" value="Matrin/U1-like-C_Znf_C2H2"/>
</dbReference>
<feature type="compositionally biased region" description="Low complexity" evidence="1">
    <location>
        <begin position="678"/>
        <end position="690"/>
    </location>
</feature>
<dbReference type="InterPro" id="IPR013087">
    <property type="entry name" value="Znf_C2H2_type"/>
</dbReference>
<accession>A0A6G0TJ81</accession>
<comment type="caution">
    <text evidence="3">The sequence shown here is derived from an EMBL/GenBank/DDBJ whole genome shotgun (WGS) entry which is preliminary data.</text>
</comment>
<feature type="compositionally biased region" description="Gly residues" evidence="1">
    <location>
        <begin position="90"/>
        <end position="99"/>
    </location>
</feature>
<feature type="domain" description="C2H2-type" evidence="2">
    <location>
        <begin position="199"/>
        <end position="221"/>
    </location>
</feature>
<dbReference type="Proteomes" id="UP000475862">
    <property type="component" value="Unassembled WGS sequence"/>
</dbReference>
<dbReference type="InterPro" id="IPR036236">
    <property type="entry name" value="Znf_C2H2_sf"/>
</dbReference>
<dbReference type="PANTHER" id="PTHR15491">
    <property type="match status" value="1"/>
</dbReference>
<feature type="compositionally biased region" description="Basic and acidic residues" evidence="1">
    <location>
        <begin position="454"/>
        <end position="464"/>
    </location>
</feature>
<feature type="region of interest" description="Disordered" evidence="1">
    <location>
        <begin position="633"/>
        <end position="655"/>
    </location>
</feature>
<dbReference type="AlphaFoldDB" id="A0A6G0TJ81"/>
<evidence type="ECO:0000313" key="3">
    <source>
        <dbReference type="EMBL" id="KAE9533861.1"/>
    </source>
</evidence>
<feature type="compositionally biased region" description="Basic and acidic residues" evidence="1">
    <location>
        <begin position="117"/>
        <end position="139"/>
    </location>
</feature>
<dbReference type="EMBL" id="VYZN01000031">
    <property type="protein sequence ID" value="KAE9533861.1"/>
    <property type="molecule type" value="Genomic_DNA"/>
</dbReference>
<feature type="compositionally biased region" description="Basic and acidic residues" evidence="1">
    <location>
        <begin position="150"/>
        <end position="182"/>
    </location>
</feature>
<feature type="region of interest" description="Disordered" evidence="1">
    <location>
        <begin position="255"/>
        <end position="276"/>
    </location>
</feature>
<keyword evidence="4" id="KW-1185">Reference proteome</keyword>
<feature type="compositionally biased region" description="Basic residues" evidence="1">
    <location>
        <begin position="693"/>
        <end position="710"/>
    </location>
</feature>
<feature type="region of interest" description="Disordered" evidence="1">
    <location>
        <begin position="436"/>
        <end position="470"/>
    </location>
</feature>
<feature type="compositionally biased region" description="Low complexity" evidence="1">
    <location>
        <begin position="33"/>
        <end position="43"/>
    </location>
</feature>
<proteinExistence type="predicted"/>
<feature type="region of interest" description="Disordered" evidence="1">
    <location>
        <begin position="678"/>
        <end position="710"/>
    </location>
</feature>
<evidence type="ECO:0000313" key="4">
    <source>
        <dbReference type="Proteomes" id="UP000475862"/>
    </source>
</evidence>
<feature type="compositionally biased region" description="Low complexity" evidence="1">
    <location>
        <begin position="436"/>
        <end position="453"/>
    </location>
</feature>
<feature type="region of interest" description="Disordered" evidence="1">
    <location>
        <begin position="594"/>
        <end position="614"/>
    </location>
</feature>
<dbReference type="Pfam" id="PF23330">
    <property type="entry name" value="zf-C2H2_14"/>
    <property type="match status" value="1"/>
</dbReference>
<organism evidence="3 4">
    <name type="scientific">Aphis glycines</name>
    <name type="common">Soybean aphid</name>
    <dbReference type="NCBI Taxonomy" id="307491"/>
    <lineage>
        <taxon>Eukaryota</taxon>
        <taxon>Metazoa</taxon>
        <taxon>Ecdysozoa</taxon>
        <taxon>Arthropoda</taxon>
        <taxon>Hexapoda</taxon>
        <taxon>Insecta</taxon>
        <taxon>Pterygota</taxon>
        <taxon>Neoptera</taxon>
        <taxon>Paraneoptera</taxon>
        <taxon>Hemiptera</taxon>
        <taxon>Sternorrhyncha</taxon>
        <taxon>Aphidomorpha</taxon>
        <taxon>Aphidoidea</taxon>
        <taxon>Aphididae</taxon>
        <taxon>Aphidini</taxon>
        <taxon>Aphis</taxon>
        <taxon>Aphis</taxon>
    </lineage>
</organism>
<dbReference type="SMART" id="SM00451">
    <property type="entry name" value="ZnF_U1"/>
    <property type="match status" value="3"/>
</dbReference>
<feature type="compositionally biased region" description="Low complexity" evidence="1">
    <location>
        <begin position="266"/>
        <end position="276"/>
    </location>
</feature>
<dbReference type="GO" id="GO:0005634">
    <property type="term" value="C:nucleus"/>
    <property type="evidence" value="ECO:0007669"/>
    <property type="project" value="TreeGrafter"/>
</dbReference>
<protein>
    <recommendedName>
        <fullName evidence="2">C2H2-type domain-containing protein</fullName>
    </recommendedName>
</protein>